<protein>
    <submittedName>
        <fullName evidence="4">DNA-entry nuclease</fullName>
    </submittedName>
</protein>
<dbReference type="Pfam" id="PF01223">
    <property type="entry name" value="Endonuclease_NS"/>
    <property type="match status" value="1"/>
</dbReference>
<name>M5J5B6_9LACO</name>
<organism evidence="4 5">
    <name type="scientific">Ligilactobacillus saerimneri 30a</name>
    <dbReference type="NCBI Taxonomy" id="1227363"/>
    <lineage>
        <taxon>Bacteria</taxon>
        <taxon>Bacillati</taxon>
        <taxon>Bacillota</taxon>
        <taxon>Bacilli</taxon>
        <taxon>Lactobacillales</taxon>
        <taxon>Lactobacillaceae</taxon>
        <taxon>Ligilactobacillus</taxon>
    </lineage>
</organism>
<dbReference type="AlphaFoldDB" id="M5J5B6"/>
<comment type="caution">
    <text evidence="4">The sequence shown here is derived from an EMBL/GenBank/DDBJ whole genome shotgun (WGS) entry which is preliminary data.</text>
</comment>
<evidence type="ECO:0000259" key="3">
    <source>
        <dbReference type="SMART" id="SM00892"/>
    </source>
</evidence>
<dbReference type="STRING" id="1227363.D271_02634"/>
<dbReference type="InterPro" id="IPR001604">
    <property type="entry name" value="Endo_G_ENPP1-like_dom"/>
</dbReference>
<evidence type="ECO:0000313" key="4">
    <source>
        <dbReference type="EMBL" id="EKW99286.1"/>
    </source>
</evidence>
<keyword evidence="2" id="KW-0732">Signal</keyword>
<keyword evidence="5" id="KW-1185">Reference proteome</keyword>
<dbReference type="PATRIC" id="fig|1227363.6.peg.513"/>
<evidence type="ECO:0000313" key="5">
    <source>
        <dbReference type="Proteomes" id="UP000011912"/>
    </source>
</evidence>
<reference evidence="4 5" key="1">
    <citation type="journal article" date="2013" name="Genome Announc.">
        <title>Genome Sequence of Lactobacillus saerimneri 30a (Formerly Lactobacillus sp. Strain 30a), a Reference Lactic Acid Bacterium Strain Producing Biogenic Amines.</title>
        <authorList>
            <person name="Romano A."/>
            <person name="Trip H."/>
            <person name="Campbell-Sills H."/>
            <person name="Bouchez O."/>
            <person name="Sherman D."/>
            <person name="Lolkema J.S."/>
            <person name="Lucas P.M."/>
        </authorList>
    </citation>
    <scope>NUCLEOTIDE SEQUENCE [LARGE SCALE GENOMIC DNA]</scope>
    <source>
        <strain evidence="4 5">30a</strain>
    </source>
</reference>
<feature type="region of interest" description="Disordered" evidence="1">
    <location>
        <begin position="28"/>
        <end position="64"/>
    </location>
</feature>
<dbReference type="GO" id="GO:0003676">
    <property type="term" value="F:nucleic acid binding"/>
    <property type="evidence" value="ECO:0007669"/>
    <property type="project" value="InterPro"/>
</dbReference>
<feature type="domain" description="DNA/RNA non-specific endonuclease/pyrophosphatase/phosphodiesterase" evidence="3">
    <location>
        <begin position="129"/>
        <end position="302"/>
    </location>
</feature>
<dbReference type="GO" id="GO:0016787">
    <property type="term" value="F:hydrolase activity"/>
    <property type="evidence" value="ECO:0007669"/>
    <property type="project" value="InterPro"/>
</dbReference>
<feature type="chain" id="PRO_5038652504" evidence="2">
    <location>
        <begin position="30"/>
        <end position="303"/>
    </location>
</feature>
<sequence>MHRLRKFSQLLAGLMLVFTLAGCSSSSNTSSATSSSTPAQHTSQTSSSSNISSTQSSVSSETTSSSSFANASSLTLPATATVPDQQLASTVLTDSVTSQLKGNLQWNNAGAFIVNNNQTDLNANIASAPYAVNQTDNLGRPTVANAWLNRTSRQYRNRQETGNGRTNWRPLGFHQVLDLPGTYKHAYDRGHLLGYALVGNIRGFDASESNPKNIATQTAWANEARAQYSTGQNYYEGLVRKALDQNKQVRYRVTDIYAGDNLVPAGAHLEAKSRDGALEFNVFVPNVQPNITIDYATGYAQRR</sequence>
<evidence type="ECO:0000256" key="1">
    <source>
        <dbReference type="SAM" id="MobiDB-lite"/>
    </source>
</evidence>
<dbReference type="Gene3D" id="3.40.570.10">
    <property type="entry name" value="Extracellular Endonuclease, subunit A"/>
    <property type="match status" value="1"/>
</dbReference>
<dbReference type="GO" id="GO:0046872">
    <property type="term" value="F:metal ion binding"/>
    <property type="evidence" value="ECO:0007669"/>
    <property type="project" value="InterPro"/>
</dbReference>
<dbReference type="RefSeq" id="WP_009552569.1">
    <property type="nucleotide sequence ID" value="NZ_ANAG01000008.1"/>
</dbReference>
<evidence type="ECO:0000256" key="2">
    <source>
        <dbReference type="SAM" id="SignalP"/>
    </source>
</evidence>
<dbReference type="SMART" id="SM00892">
    <property type="entry name" value="Endonuclease_NS"/>
    <property type="match status" value="1"/>
</dbReference>
<proteinExistence type="predicted"/>
<accession>M5J5B6</accession>
<gene>
    <name evidence="4" type="ORF">D271_02634</name>
</gene>
<dbReference type="InterPro" id="IPR044929">
    <property type="entry name" value="DNA/RNA_non-sp_Endonuclease_sf"/>
</dbReference>
<dbReference type="Proteomes" id="UP000011912">
    <property type="component" value="Unassembled WGS sequence"/>
</dbReference>
<dbReference type="EMBL" id="ANAG01000008">
    <property type="protein sequence ID" value="EKW99286.1"/>
    <property type="molecule type" value="Genomic_DNA"/>
</dbReference>
<dbReference type="PROSITE" id="PS51257">
    <property type="entry name" value="PROKAR_LIPOPROTEIN"/>
    <property type="match status" value="1"/>
</dbReference>
<feature type="signal peptide" evidence="2">
    <location>
        <begin position="1"/>
        <end position="29"/>
    </location>
</feature>